<evidence type="ECO:0000256" key="6">
    <source>
        <dbReference type="RuleBase" id="RU003983"/>
    </source>
</evidence>
<keyword evidence="10" id="KW-1185">Reference proteome</keyword>
<evidence type="ECO:0000256" key="5">
    <source>
        <dbReference type="ARBA" id="ARBA00023049"/>
    </source>
</evidence>
<keyword evidence="7" id="KW-1133">Transmembrane helix</keyword>
<dbReference type="GO" id="GO:0004222">
    <property type="term" value="F:metalloendopeptidase activity"/>
    <property type="evidence" value="ECO:0007669"/>
    <property type="project" value="InterPro"/>
</dbReference>
<keyword evidence="2" id="KW-0479">Metal-binding</keyword>
<feature type="transmembrane region" description="Helical" evidence="7">
    <location>
        <begin position="197"/>
        <end position="220"/>
    </location>
</feature>
<dbReference type="AlphaFoldDB" id="A0A1V0N4Z9"/>
<evidence type="ECO:0000256" key="3">
    <source>
        <dbReference type="ARBA" id="ARBA00022801"/>
    </source>
</evidence>
<sequence>MKIENNKKKIYKLFLLPYLIIGLITVSIFTIFDNFILLHPTKIENIILNIFNIFIYPAELGILLYLYFKKTGYLDEPRNAVKDYDLSEIYTKKYAGIKYRESNIKEINIYIYDLNDLFHLSPAGIFYSKALKILIQRDFLDYITPDEMDAVVLHEIGHFITNSGLIRKVLAFAILLAGGAIIFLLLTIFMYGVQLSLLINLIIGFLTVIIILYSIFTIIFNREELSCDIFSIKELKKDYISTALQKTSYYLSKNIIGHRYMIFRIKKQINKRLKKIEEYNETNKFK</sequence>
<evidence type="ECO:0000259" key="8">
    <source>
        <dbReference type="Pfam" id="PF01435"/>
    </source>
</evidence>
<comment type="similarity">
    <text evidence="6">Belongs to the peptidase M48 family.</text>
</comment>
<evidence type="ECO:0000256" key="1">
    <source>
        <dbReference type="ARBA" id="ARBA00022670"/>
    </source>
</evidence>
<evidence type="ECO:0000256" key="7">
    <source>
        <dbReference type="SAM" id="Phobius"/>
    </source>
</evidence>
<dbReference type="EMBL" id="CP015363">
    <property type="protein sequence ID" value="ARD85220.1"/>
    <property type="molecule type" value="Genomic_DNA"/>
</dbReference>
<keyword evidence="3 6" id="KW-0378">Hydrolase</keyword>
<comment type="cofactor">
    <cofactor evidence="6">
        <name>Zn(2+)</name>
        <dbReference type="ChEBI" id="CHEBI:29105"/>
    </cofactor>
    <text evidence="6">Binds 1 zinc ion per subunit.</text>
</comment>
<keyword evidence="5 6" id="KW-0482">Metalloprotease</keyword>
<feature type="transmembrane region" description="Helical" evidence="7">
    <location>
        <begin position="47"/>
        <end position="68"/>
    </location>
</feature>
<proteinExistence type="inferred from homology"/>
<feature type="domain" description="Peptidase M48" evidence="8">
    <location>
        <begin position="130"/>
        <end position="248"/>
    </location>
</feature>
<evidence type="ECO:0000313" key="9">
    <source>
        <dbReference type="EMBL" id="ARD85220.1"/>
    </source>
</evidence>
<evidence type="ECO:0000256" key="4">
    <source>
        <dbReference type="ARBA" id="ARBA00022833"/>
    </source>
</evidence>
<evidence type="ECO:0000256" key="2">
    <source>
        <dbReference type="ARBA" id="ARBA00022723"/>
    </source>
</evidence>
<name>A0A1V0N4Z9_9ARCH</name>
<dbReference type="Proteomes" id="UP000192050">
    <property type="component" value="Chromosome"/>
</dbReference>
<protein>
    <recommendedName>
        <fullName evidence="8">Peptidase M48 domain-containing protein</fullName>
    </recommendedName>
</protein>
<dbReference type="STRING" id="74969.FAD_1358"/>
<gene>
    <name evidence="9" type="ORF">FAD_1358</name>
</gene>
<dbReference type="GO" id="GO:0006508">
    <property type="term" value="P:proteolysis"/>
    <property type="evidence" value="ECO:0007669"/>
    <property type="project" value="UniProtKB-KW"/>
</dbReference>
<keyword evidence="7" id="KW-0472">Membrane</keyword>
<organism evidence="9 10">
    <name type="scientific">Ferroplasma acidiphilum</name>
    <dbReference type="NCBI Taxonomy" id="74969"/>
    <lineage>
        <taxon>Archaea</taxon>
        <taxon>Methanobacteriati</taxon>
        <taxon>Thermoplasmatota</taxon>
        <taxon>Thermoplasmata</taxon>
        <taxon>Thermoplasmatales</taxon>
        <taxon>Ferroplasmaceae</taxon>
        <taxon>Ferroplasma</taxon>
    </lineage>
</organism>
<keyword evidence="4 6" id="KW-0862">Zinc</keyword>
<feature type="transmembrane region" description="Helical" evidence="7">
    <location>
        <begin position="169"/>
        <end position="191"/>
    </location>
</feature>
<dbReference type="InterPro" id="IPR001915">
    <property type="entry name" value="Peptidase_M48"/>
</dbReference>
<dbReference type="RefSeq" id="WP_081142850.1">
    <property type="nucleotide sequence ID" value="NZ_CP015363.1"/>
</dbReference>
<dbReference type="KEGG" id="fai:FAD_1358"/>
<dbReference type="GeneID" id="31676850"/>
<accession>A0A1V0N4Z9</accession>
<evidence type="ECO:0000313" key="10">
    <source>
        <dbReference type="Proteomes" id="UP000192050"/>
    </source>
</evidence>
<dbReference type="GO" id="GO:0046872">
    <property type="term" value="F:metal ion binding"/>
    <property type="evidence" value="ECO:0007669"/>
    <property type="project" value="UniProtKB-KW"/>
</dbReference>
<keyword evidence="7" id="KW-0812">Transmembrane</keyword>
<dbReference type="Pfam" id="PF01435">
    <property type="entry name" value="Peptidase_M48"/>
    <property type="match status" value="1"/>
</dbReference>
<reference evidence="9 10" key="1">
    <citation type="submission" date="2011-10" db="EMBL/GenBank/DDBJ databases">
        <title>Metabolic and evolutionary patterns in the extreme acidophile Ferroplasma acidiphilum.</title>
        <authorList>
            <person name="Golyshina O.V."/>
            <person name="Kozyavkin S.A."/>
            <person name="Tatusov R.L."/>
            <person name="Slesarev A.I."/>
            <person name="Golyshin P.N."/>
        </authorList>
    </citation>
    <scope>NUCLEOTIDE SEQUENCE [LARGE SCALE GENOMIC DNA]</scope>
    <source>
        <strain evidence="10">Y</strain>
    </source>
</reference>
<feature type="transmembrane region" description="Helical" evidence="7">
    <location>
        <begin position="12"/>
        <end position="32"/>
    </location>
</feature>
<keyword evidence="1 6" id="KW-0645">Protease</keyword>